<protein>
    <recommendedName>
        <fullName evidence="4">Nuclease HARBI1</fullName>
    </recommendedName>
</protein>
<feature type="compositionally biased region" description="Polar residues" evidence="1">
    <location>
        <begin position="38"/>
        <end position="57"/>
    </location>
</feature>
<dbReference type="AlphaFoldDB" id="A0AAV4EYN5"/>
<feature type="region of interest" description="Disordered" evidence="1">
    <location>
        <begin position="32"/>
        <end position="57"/>
    </location>
</feature>
<proteinExistence type="predicted"/>
<keyword evidence="3" id="KW-1185">Reference proteome</keyword>
<evidence type="ECO:0008006" key="4">
    <source>
        <dbReference type="Google" id="ProtNLM"/>
    </source>
</evidence>
<organism evidence="2 3">
    <name type="scientific">Elysia marginata</name>
    <dbReference type="NCBI Taxonomy" id="1093978"/>
    <lineage>
        <taxon>Eukaryota</taxon>
        <taxon>Metazoa</taxon>
        <taxon>Spiralia</taxon>
        <taxon>Lophotrochozoa</taxon>
        <taxon>Mollusca</taxon>
        <taxon>Gastropoda</taxon>
        <taxon>Heterobranchia</taxon>
        <taxon>Euthyneura</taxon>
        <taxon>Panpulmonata</taxon>
        <taxon>Sacoglossa</taxon>
        <taxon>Placobranchoidea</taxon>
        <taxon>Plakobranchidae</taxon>
        <taxon>Elysia</taxon>
    </lineage>
</organism>
<name>A0AAV4EYN5_9GAST</name>
<evidence type="ECO:0000313" key="2">
    <source>
        <dbReference type="EMBL" id="GFR66233.1"/>
    </source>
</evidence>
<comment type="caution">
    <text evidence="2">The sequence shown here is derived from an EMBL/GenBank/DDBJ whole genome shotgun (WGS) entry which is preliminary data.</text>
</comment>
<reference evidence="2 3" key="1">
    <citation type="journal article" date="2021" name="Elife">
        <title>Chloroplast acquisition without the gene transfer in kleptoplastic sea slugs, Plakobranchus ocellatus.</title>
        <authorList>
            <person name="Maeda T."/>
            <person name="Takahashi S."/>
            <person name="Yoshida T."/>
            <person name="Shimamura S."/>
            <person name="Takaki Y."/>
            <person name="Nagai Y."/>
            <person name="Toyoda A."/>
            <person name="Suzuki Y."/>
            <person name="Arimoto A."/>
            <person name="Ishii H."/>
            <person name="Satoh N."/>
            <person name="Nishiyama T."/>
            <person name="Hasebe M."/>
            <person name="Maruyama T."/>
            <person name="Minagawa J."/>
            <person name="Obokata J."/>
            <person name="Shigenobu S."/>
        </authorList>
    </citation>
    <scope>NUCLEOTIDE SEQUENCE [LARGE SCALE GENOMIC DNA]</scope>
</reference>
<gene>
    <name evidence="2" type="ORF">ElyMa_005553400</name>
</gene>
<evidence type="ECO:0000256" key="1">
    <source>
        <dbReference type="SAM" id="MobiDB-lite"/>
    </source>
</evidence>
<dbReference type="EMBL" id="BMAT01011075">
    <property type="protein sequence ID" value="GFR66233.1"/>
    <property type="molecule type" value="Genomic_DNA"/>
</dbReference>
<evidence type="ECO:0000313" key="3">
    <source>
        <dbReference type="Proteomes" id="UP000762676"/>
    </source>
</evidence>
<sequence>MDVQPYIATVIVKAITVLHNFVIIEEPHRVPPRDSVGEQLQTPNNLTGFQGSFTNGINRSTKNAMRVRETFMKYFTSPTGALPWQNDRCFTRPISEYR</sequence>
<dbReference type="Proteomes" id="UP000762676">
    <property type="component" value="Unassembled WGS sequence"/>
</dbReference>
<accession>A0AAV4EYN5</accession>